<dbReference type="AlphaFoldDB" id="A0AAV2N9X8"/>
<evidence type="ECO:0000256" key="1">
    <source>
        <dbReference type="SAM" id="MobiDB-lite"/>
    </source>
</evidence>
<gene>
    <name evidence="2" type="ORF">LPLAT_LOCUS2384</name>
</gene>
<protein>
    <submittedName>
        <fullName evidence="2">Uncharacterized protein</fullName>
    </submittedName>
</protein>
<feature type="compositionally biased region" description="Basic and acidic residues" evidence="1">
    <location>
        <begin position="1"/>
        <end position="20"/>
    </location>
</feature>
<dbReference type="EMBL" id="OZ034834">
    <property type="protein sequence ID" value="CAL1676145.1"/>
    <property type="molecule type" value="Genomic_DNA"/>
</dbReference>
<reference evidence="2" key="1">
    <citation type="submission" date="2024-04" db="EMBL/GenBank/DDBJ databases">
        <authorList>
            <consortium name="Molecular Ecology Group"/>
        </authorList>
    </citation>
    <scope>NUCLEOTIDE SEQUENCE</scope>
</reference>
<proteinExistence type="predicted"/>
<keyword evidence="3" id="KW-1185">Reference proteome</keyword>
<evidence type="ECO:0000313" key="3">
    <source>
        <dbReference type="Proteomes" id="UP001497644"/>
    </source>
</evidence>
<evidence type="ECO:0000313" key="2">
    <source>
        <dbReference type="EMBL" id="CAL1676145.1"/>
    </source>
</evidence>
<accession>A0AAV2N9X8</accession>
<name>A0AAV2N9X8_9HYME</name>
<feature type="region of interest" description="Disordered" evidence="1">
    <location>
        <begin position="1"/>
        <end position="22"/>
    </location>
</feature>
<feature type="region of interest" description="Disordered" evidence="1">
    <location>
        <begin position="64"/>
        <end position="99"/>
    </location>
</feature>
<organism evidence="2 3">
    <name type="scientific">Lasius platythorax</name>
    <dbReference type="NCBI Taxonomy" id="488582"/>
    <lineage>
        <taxon>Eukaryota</taxon>
        <taxon>Metazoa</taxon>
        <taxon>Ecdysozoa</taxon>
        <taxon>Arthropoda</taxon>
        <taxon>Hexapoda</taxon>
        <taxon>Insecta</taxon>
        <taxon>Pterygota</taxon>
        <taxon>Neoptera</taxon>
        <taxon>Endopterygota</taxon>
        <taxon>Hymenoptera</taxon>
        <taxon>Apocrita</taxon>
        <taxon>Aculeata</taxon>
        <taxon>Formicoidea</taxon>
        <taxon>Formicidae</taxon>
        <taxon>Formicinae</taxon>
        <taxon>Lasius</taxon>
        <taxon>Lasius</taxon>
    </lineage>
</organism>
<sequence>MRDDELRRRWRGRAREEGRQRSSARFCTVVSARRHAVSAELIGAGNEVRDRGILITESNQFRETHEALATPRSLKEQSSYAAPGSPIPAVPSYTTSLAI</sequence>
<dbReference type="Proteomes" id="UP001497644">
    <property type="component" value="Chromosome 11"/>
</dbReference>